<dbReference type="AlphaFoldDB" id="A0A1T4XI27"/>
<keyword evidence="2" id="KW-1185">Reference proteome</keyword>
<sequence length="45" mass="5095">MIKAGKSNVMEVVIRVTLPKTETEPVKTTAYFIQDLSLTLRLVFL</sequence>
<gene>
    <name evidence="1" type="ORF">SAMN02745166_01545</name>
</gene>
<protein>
    <submittedName>
        <fullName evidence="1">Uncharacterized protein</fullName>
    </submittedName>
</protein>
<evidence type="ECO:0000313" key="2">
    <source>
        <dbReference type="Proteomes" id="UP000190774"/>
    </source>
</evidence>
<proteinExistence type="predicted"/>
<name>A0A1T4XI27_9BACT</name>
<reference evidence="2" key="1">
    <citation type="submission" date="2017-02" db="EMBL/GenBank/DDBJ databases">
        <authorList>
            <person name="Varghese N."/>
            <person name="Submissions S."/>
        </authorList>
    </citation>
    <scope>NUCLEOTIDE SEQUENCE [LARGE SCALE GENOMIC DNA]</scope>
    <source>
        <strain evidence="2">ATCC 700200</strain>
    </source>
</reference>
<organism evidence="1 2">
    <name type="scientific">Prosthecobacter debontii</name>
    <dbReference type="NCBI Taxonomy" id="48467"/>
    <lineage>
        <taxon>Bacteria</taxon>
        <taxon>Pseudomonadati</taxon>
        <taxon>Verrucomicrobiota</taxon>
        <taxon>Verrucomicrobiia</taxon>
        <taxon>Verrucomicrobiales</taxon>
        <taxon>Verrucomicrobiaceae</taxon>
        <taxon>Prosthecobacter</taxon>
    </lineage>
</organism>
<accession>A0A1T4XI27</accession>
<dbReference type="EMBL" id="FUYE01000004">
    <property type="protein sequence ID" value="SKA89147.1"/>
    <property type="molecule type" value="Genomic_DNA"/>
</dbReference>
<evidence type="ECO:0000313" key="1">
    <source>
        <dbReference type="EMBL" id="SKA89147.1"/>
    </source>
</evidence>
<dbReference type="Proteomes" id="UP000190774">
    <property type="component" value="Unassembled WGS sequence"/>
</dbReference>